<sequence length="216" mass="23204">MSVRSFTVFLDSPAEIPKSDGPGEGLQSTLATDATASLLVSTLAAVEKENLHPLTGERAGPAACSESKKRKTAVLSTKLVVVPSSKKKKELKAESTKKQRKVLGTSEKSQTSGGKKTGSSKKHHLSRRTSPLPSVQEELDAPREPATFPSLQANIDSRCYELTVSPLADVSEAYDLVSLDSHTDEVCPYDMLHAFMPLIGNISGTTNRTVNQWPLA</sequence>
<evidence type="ECO:0000313" key="4">
    <source>
        <dbReference type="Proteomes" id="UP000054018"/>
    </source>
</evidence>
<reference evidence="3 4" key="1">
    <citation type="submission" date="2014-04" db="EMBL/GenBank/DDBJ databases">
        <authorList>
            <consortium name="DOE Joint Genome Institute"/>
            <person name="Kuo A."/>
            <person name="Kohler A."/>
            <person name="Costa M.D."/>
            <person name="Nagy L.G."/>
            <person name="Floudas D."/>
            <person name="Copeland A."/>
            <person name="Barry K.W."/>
            <person name="Cichocki N."/>
            <person name="Veneault-Fourrey C."/>
            <person name="LaButti K."/>
            <person name="Lindquist E.A."/>
            <person name="Lipzen A."/>
            <person name="Lundell T."/>
            <person name="Morin E."/>
            <person name="Murat C."/>
            <person name="Sun H."/>
            <person name="Tunlid A."/>
            <person name="Henrissat B."/>
            <person name="Grigoriev I.V."/>
            <person name="Hibbett D.S."/>
            <person name="Martin F."/>
            <person name="Nordberg H.P."/>
            <person name="Cantor M.N."/>
            <person name="Hua S.X."/>
        </authorList>
    </citation>
    <scope>NUCLEOTIDE SEQUENCE [LARGE SCALE GENOMIC DNA]</scope>
    <source>
        <strain evidence="3 4">441</strain>
    </source>
</reference>
<dbReference type="STRING" id="765257.A0A0C9ZV74"/>
<evidence type="ECO:0000313" key="3">
    <source>
        <dbReference type="EMBL" id="KIK26102.1"/>
    </source>
</evidence>
<keyword evidence="4" id="KW-1185">Reference proteome</keyword>
<dbReference type="EMBL" id="KN833982">
    <property type="protein sequence ID" value="KIK13664.1"/>
    <property type="molecule type" value="Genomic_DNA"/>
</dbReference>
<reference evidence="4" key="2">
    <citation type="submission" date="2015-01" db="EMBL/GenBank/DDBJ databases">
        <title>Evolutionary Origins and Diversification of the Mycorrhizal Mutualists.</title>
        <authorList>
            <consortium name="DOE Joint Genome Institute"/>
            <consortium name="Mycorrhizal Genomics Consortium"/>
            <person name="Kohler A."/>
            <person name="Kuo A."/>
            <person name="Nagy L.G."/>
            <person name="Floudas D."/>
            <person name="Copeland A."/>
            <person name="Barry K.W."/>
            <person name="Cichocki N."/>
            <person name="Veneault-Fourrey C."/>
            <person name="LaButti K."/>
            <person name="Lindquist E.A."/>
            <person name="Lipzen A."/>
            <person name="Lundell T."/>
            <person name="Morin E."/>
            <person name="Murat C."/>
            <person name="Riley R."/>
            <person name="Ohm R."/>
            <person name="Sun H."/>
            <person name="Tunlid A."/>
            <person name="Henrissat B."/>
            <person name="Grigoriev I.V."/>
            <person name="Hibbett D.S."/>
            <person name="Martin F."/>
        </authorList>
    </citation>
    <scope>NUCLEOTIDE SEQUENCE [LARGE SCALE GENOMIC DNA]</scope>
    <source>
        <strain evidence="2 4">441</strain>
    </source>
</reference>
<dbReference type="Proteomes" id="UP000054018">
    <property type="component" value="Unassembled WGS sequence"/>
</dbReference>
<dbReference type="EMBL" id="KN833704">
    <property type="protein sequence ID" value="KIK26102.1"/>
    <property type="molecule type" value="Genomic_DNA"/>
</dbReference>
<accession>A0A0C9ZV74</accession>
<protein>
    <submittedName>
        <fullName evidence="3">Uncharacterized protein</fullName>
    </submittedName>
</protein>
<gene>
    <name evidence="2" type="ORF">PISMIDRAFT_25507</name>
    <name evidence="3" type="ORF">PISMIDRAFT_320550</name>
</gene>
<feature type="compositionally biased region" description="Basic residues" evidence="1">
    <location>
        <begin position="118"/>
        <end position="127"/>
    </location>
</feature>
<proteinExistence type="predicted"/>
<dbReference type="AlphaFoldDB" id="A0A0C9ZV74"/>
<feature type="region of interest" description="Disordered" evidence="1">
    <location>
        <begin position="86"/>
        <end position="143"/>
    </location>
</feature>
<dbReference type="HOGENOM" id="CLU_1378635_0_0_1"/>
<feature type="compositionally biased region" description="Low complexity" evidence="1">
    <location>
        <begin position="104"/>
        <end position="114"/>
    </location>
</feature>
<reference evidence="3" key="3">
    <citation type="submission" date="2015-02" db="EMBL/GenBank/DDBJ databases">
        <title>Evolutionary Origins and Diversification of the Mycorrhizal Mutualists.</title>
        <authorList>
            <consortium name="DOE Joint Genome Institute"/>
            <consortium name="Mycorrhizal Genomics Consortium"/>
            <person name="Kohler A."/>
            <person name="Kuo A."/>
            <person name="Nagy L.G."/>
            <person name="Floudas D."/>
            <person name="Copeland A."/>
            <person name="Barry K.W."/>
            <person name="Cichocki N."/>
            <person name="Veneault-Fourrey C."/>
            <person name="LaButti K."/>
            <person name="Lindquist E.A."/>
            <person name="Lipzen A."/>
            <person name="Lundell T."/>
            <person name="Morin E."/>
            <person name="Murat C."/>
            <person name="Riley R."/>
            <person name="Ohm R."/>
            <person name="Sun H."/>
            <person name="Tunlid A."/>
            <person name="Henrissat B."/>
            <person name="Grigoriev I.V."/>
            <person name="Hibbett D.S."/>
            <person name="Martin F."/>
        </authorList>
    </citation>
    <scope>NUCLEOTIDE SEQUENCE</scope>
    <source>
        <strain evidence="3">441</strain>
    </source>
</reference>
<evidence type="ECO:0000256" key="1">
    <source>
        <dbReference type="SAM" id="MobiDB-lite"/>
    </source>
</evidence>
<dbReference type="OrthoDB" id="3265369at2759"/>
<organism evidence="3 4">
    <name type="scientific">Pisolithus microcarpus 441</name>
    <dbReference type="NCBI Taxonomy" id="765257"/>
    <lineage>
        <taxon>Eukaryota</taxon>
        <taxon>Fungi</taxon>
        <taxon>Dikarya</taxon>
        <taxon>Basidiomycota</taxon>
        <taxon>Agaricomycotina</taxon>
        <taxon>Agaricomycetes</taxon>
        <taxon>Agaricomycetidae</taxon>
        <taxon>Boletales</taxon>
        <taxon>Sclerodermatineae</taxon>
        <taxon>Pisolithaceae</taxon>
        <taxon>Pisolithus</taxon>
    </lineage>
</organism>
<name>A0A0C9ZV74_9AGAM</name>
<evidence type="ECO:0000313" key="2">
    <source>
        <dbReference type="EMBL" id="KIK13664.1"/>
    </source>
</evidence>